<keyword evidence="2" id="KW-1185">Reference proteome</keyword>
<accession>A0AAV4XK16</accession>
<evidence type="ECO:0000313" key="1">
    <source>
        <dbReference type="EMBL" id="GIY94748.1"/>
    </source>
</evidence>
<dbReference type="AlphaFoldDB" id="A0AAV4XK16"/>
<dbReference type="InterPro" id="IPR012337">
    <property type="entry name" value="RNaseH-like_sf"/>
</dbReference>
<reference evidence="1 2" key="1">
    <citation type="submission" date="2021-06" db="EMBL/GenBank/DDBJ databases">
        <title>Caerostris extrusa draft genome.</title>
        <authorList>
            <person name="Kono N."/>
            <person name="Arakawa K."/>
        </authorList>
    </citation>
    <scope>NUCLEOTIDE SEQUENCE [LARGE SCALE GENOMIC DNA]</scope>
</reference>
<evidence type="ECO:0008006" key="3">
    <source>
        <dbReference type="Google" id="ProtNLM"/>
    </source>
</evidence>
<name>A0AAV4XK16_CAEEX</name>
<evidence type="ECO:0000313" key="2">
    <source>
        <dbReference type="Proteomes" id="UP001054945"/>
    </source>
</evidence>
<comment type="caution">
    <text evidence="1">The sequence shown here is derived from an EMBL/GenBank/DDBJ whole genome shotgun (WGS) entry which is preliminary data.</text>
</comment>
<organism evidence="1 2">
    <name type="scientific">Caerostris extrusa</name>
    <name type="common">Bark spider</name>
    <name type="synonym">Caerostris bankana</name>
    <dbReference type="NCBI Taxonomy" id="172846"/>
    <lineage>
        <taxon>Eukaryota</taxon>
        <taxon>Metazoa</taxon>
        <taxon>Ecdysozoa</taxon>
        <taxon>Arthropoda</taxon>
        <taxon>Chelicerata</taxon>
        <taxon>Arachnida</taxon>
        <taxon>Araneae</taxon>
        <taxon>Araneomorphae</taxon>
        <taxon>Entelegynae</taxon>
        <taxon>Araneoidea</taxon>
        <taxon>Araneidae</taxon>
        <taxon>Caerostris</taxon>
    </lineage>
</organism>
<proteinExistence type="predicted"/>
<protein>
    <recommendedName>
        <fullName evidence="3">RNase H type-1 domain-containing protein</fullName>
    </recommendedName>
</protein>
<sequence length="130" mass="14909">MKLLLCRSFLRDFFFYVPVEQGIAFDGEIAEIRTTLSQLHCNLDKFPTTVILCDSKAVLLAIVSDNNPLMQDILDCRLHLQNMASLEKNITLQWVSAHCGVPGNKKEDFLDQKGALIRREYYSCFTLLCY</sequence>
<dbReference type="EMBL" id="BPLR01000422">
    <property type="protein sequence ID" value="GIY94748.1"/>
    <property type="molecule type" value="Genomic_DNA"/>
</dbReference>
<dbReference type="SUPFAM" id="SSF53098">
    <property type="entry name" value="Ribonuclease H-like"/>
    <property type="match status" value="1"/>
</dbReference>
<dbReference type="InterPro" id="IPR036397">
    <property type="entry name" value="RNaseH_sf"/>
</dbReference>
<dbReference type="Proteomes" id="UP001054945">
    <property type="component" value="Unassembled WGS sequence"/>
</dbReference>
<gene>
    <name evidence="1" type="ORF">CEXT_27931</name>
</gene>
<dbReference type="GO" id="GO:0003676">
    <property type="term" value="F:nucleic acid binding"/>
    <property type="evidence" value="ECO:0007669"/>
    <property type="project" value="InterPro"/>
</dbReference>
<dbReference type="Gene3D" id="3.30.420.10">
    <property type="entry name" value="Ribonuclease H-like superfamily/Ribonuclease H"/>
    <property type="match status" value="1"/>
</dbReference>